<dbReference type="AlphaFoldDB" id="A0A8C5G402"/>
<dbReference type="PRINTS" id="PR00053">
    <property type="entry name" value="FORKHEAD"/>
</dbReference>
<dbReference type="PROSITE" id="PS00657">
    <property type="entry name" value="FORK_HEAD_1"/>
    <property type="match status" value="1"/>
</dbReference>
<keyword evidence="3 4" id="KW-0539">Nucleus</keyword>
<dbReference type="PANTHER" id="PTHR11829:SF384">
    <property type="entry name" value="FORK-HEAD DOMAIN-CONTAINING PROTEIN"/>
    <property type="match status" value="1"/>
</dbReference>
<dbReference type="InterPro" id="IPR036390">
    <property type="entry name" value="WH_DNA-bd_sf"/>
</dbReference>
<dbReference type="InterPro" id="IPR036388">
    <property type="entry name" value="WH-like_DNA-bd_sf"/>
</dbReference>
<dbReference type="SUPFAM" id="SSF46785">
    <property type="entry name" value="Winged helix' DNA-binding domain"/>
    <property type="match status" value="1"/>
</dbReference>
<evidence type="ECO:0000256" key="3">
    <source>
        <dbReference type="ARBA" id="ARBA00023242"/>
    </source>
</evidence>
<organism evidence="6 7">
    <name type="scientific">Gouania willdenowi</name>
    <name type="common">Blunt-snouted clingfish</name>
    <name type="synonym">Lepadogaster willdenowi</name>
    <dbReference type="NCBI Taxonomy" id="441366"/>
    <lineage>
        <taxon>Eukaryota</taxon>
        <taxon>Metazoa</taxon>
        <taxon>Chordata</taxon>
        <taxon>Craniata</taxon>
        <taxon>Vertebrata</taxon>
        <taxon>Euteleostomi</taxon>
        <taxon>Actinopterygii</taxon>
        <taxon>Neopterygii</taxon>
        <taxon>Teleostei</taxon>
        <taxon>Neoteleostei</taxon>
        <taxon>Acanthomorphata</taxon>
        <taxon>Ovalentaria</taxon>
        <taxon>Blenniimorphae</taxon>
        <taxon>Blenniiformes</taxon>
        <taxon>Gobiesocoidei</taxon>
        <taxon>Gobiesocidae</taxon>
        <taxon>Gobiesocinae</taxon>
        <taxon>Gouania</taxon>
    </lineage>
</organism>
<proteinExistence type="predicted"/>
<accession>A0A8C5G402</accession>
<dbReference type="GO" id="GO:0000978">
    <property type="term" value="F:RNA polymerase II cis-regulatory region sequence-specific DNA binding"/>
    <property type="evidence" value="ECO:0007669"/>
    <property type="project" value="TreeGrafter"/>
</dbReference>
<dbReference type="InterPro" id="IPR030456">
    <property type="entry name" value="TF_fork_head_CS_2"/>
</dbReference>
<evidence type="ECO:0000256" key="1">
    <source>
        <dbReference type="ARBA" id="ARBA00004123"/>
    </source>
</evidence>
<evidence type="ECO:0000256" key="2">
    <source>
        <dbReference type="ARBA" id="ARBA00023125"/>
    </source>
</evidence>
<dbReference type="GO" id="GO:0030154">
    <property type="term" value="P:cell differentiation"/>
    <property type="evidence" value="ECO:0007669"/>
    <property type="project" value="TreeGrafter"/>
</dbReference>
<protein>
    <submittedName>
        <fullName evidence="6">Forkhead box protein I1-like</fullName>
    </submittedName>
</protein>
<dbReference type="InterPro" id="IPR050211">
    <property type="entry name" value="FOX_domain-containing"/>
</dbReference>
<feature type="DNA-binding region" description="Fork-head" evidence="4">
    <location>
        <begin position="55"/>
        <end position="149"/>
    </location>
</feature>
<dbReference type="SMART" id="SM00339">
    <property type="entry name" value="FH"/>
    <property type="match status" value="1"/>
</dbReference>
<evidence type="ECO:0000313" key="6">
    <source>
        <dbReference type="Ensembl" id="ENSGWIP00000013016.1"/>
    </source>
</evidence>
<reference evidence="6" key="3">
    <citation type="submission" date="2025-09" db="UniProtKB">
        <authorList>
            <consortium name="Ensembl"/>
        </authorList>
    </citation>
    <scope>IDENTIFICATION</scope>
</reference>
<reference evidence="6" key="1">
    <citation type="submission" date="2020-06" db="EMBL/GenBank/DDBJ databases">
        <authorList>
            <consortium name="Wellcome Sanger Institute Data Sharing"/>
        </authorList>
    </citation>
    <scope>NUCLEOTIDE SEQUENCE [LARGE SCALE GENOMIC DNA]</scope>
</reference>
<dbReference type="PROSITE" id="PS00658">
    <property type="entry name" value="FORK_HEAD_2"/>
    <property type="match status" value="1"/>
</dbReference>
<dbReference type="GO" id="GO:0009653">
    <property type="term" value="P:anatomical structure morphogenesis"/>
    <property type="evidence" value="ECO:0007669"/>
    <property type="project" value="TreeGrafter"/>
</dbReference>
<keyword evidence="7" id="KW-1185">Reference proteome</keyword>
<dbReference type="Pfam" id="PF00250">
    <property type="entry name" value="Forkhead"/>
    <property type="match status" value="1"/>
</dbReference>
<dbReference type="InterPro" id="IPR018122">
    <property type="entry name" value="TF_fork_head_CS_1"/>
</dbReference>
<dbReference type="Ensembl" id="ENSGWIT00000014473.1">
    <property type="protein sequence ID" value="ENSGWIP00000013016.1"/>
    <property type="gene ID" value="ENSGWIG00000007511.1"/>
</dbReference>
<dbReference type="Gene3D" id="1.10.10.10">
    <property type="entry name" value="Winged helix-like DNA-binding domain superfamily/Winged helix DNA-binding domain"/>
    <property type="match status" value="1"/>
</dbReference>
<evidence type="ECO:0000313" key="7">
    <source>
        <dbReference type="Proteomes" id="UP000694680"/>
    </source>
</evidence>
<feature type="domain" description="Fork-head" evidence="5">
    <location>
        <begin position="55"/>
        <end position="149"/>
    </location>
</feature>
<name>A0A8C5G402_GOUWI</name>
<keyword evidence="2 4" id="KW-0238">DNA-binding</keyword>
<dbReference type="Proteomes" id="UP000694680">
    <property type="component" value="Chromosome 14"/>
</dbReference>
<dbReference type="InterPro" id="IPR001766">
    <property type="entry name" value="Fork_head_dom"/>
</dbReference>
<dbReference type="PANTHER" id="PTHR11829">
    <property type="entry name" value="FORKHEAD BOX PROTEIN"/>
    <property type="match status" value="1"/>
</dbReference>
<dbReference type="PROSITE" id="PS50039">
    <property type="entry name" value="FORK_HEAD_3"/>
    <property type="match status" value="1"/>
</dbReference>
<dbReference type="GO" id="GO:0005634">
    <property type="term" value="C:nucleus"/>
    <property type="evidence" value="ECO:0007669"/>
    <property type="project" value="UniProtKB-SubCell"/>
</dbReference>
<comment type="subcellular location">
    <subcellularLocation>
        <location evidence="1 4">Nucleus</location>
    </subcellularLocation>
</comment>
<reference evidence="6" key="2">
    <citation type="submission" date="2025-08" db="UniProtKB">
        <authorList>
            <consortium name="Ensembl"/>
        </authorList>
    </citation>
    <scope>IDENTIFICATION</scope>
</reference>
<dbReference type="GO" id="GO:0000981">
    <property type="term" value="F:DNA-binding transcription factor activity, RNA polymerase II-specific"/>
    <property type="evidence" value="ECO:0007669"/>
    <property type="project" value="TreeGrafter"/>
</dbReference>
<sequence length="182" mass="20587">MTASYSNLRSNQLSVEAGTFLQSPWVPLGFPQGTELLAHPGGPWSSPLDILDSIRPPYSFSALIAMAIQDAPERRATLRQIYRYVSDSFPFYGCREAGWQNSIRHSLSLNDCFQKVRRKPDDPGKGNYWTLDPNCDKILDNGNFCRRRKRKDKQPTYSCSGFRGSAGANFINNYITLTCLHN</sequence>
<evidence type="ECO:0000259" key="5">
    <source>
        <dbReference type="PROSITE" id="PS50039"/>
    </source>
</evidence>
<gene>
    <name evidence="6" type="primary">LOC114475869</name>
</gene>
<evidence type="ECO:0000256" key="4">
    <source>
        <dbReference type="PROSITE-ProRule" id="PRU00089"/>
    </source>
</evidence>